<protein>
    <submittedName>
        <fullName evidence="4">Serine phosphatase</fullName>
    </submittedName>
</protein>
<comment type="caution">
    <text evidence="4">The sequence shown here is derived from an EMBL/GenBank/DDBJ whole genome shotgun (WGS) entry which is preliminary data.</text>
</comment>
<evidence type="ECO:0000313" key="4">
    <source>
        <dbReference type="EMBL" id="EKD30239.1"/>
    </source>
</evidence>
<accession>K1YXX4</accession>
<dbReference type="InterPro" id="IPR052016">
    <property type="entry name" value="Bact_Sigma-Reg"/>
</dbReference>
<dbReference type="PANTHER" id="PTHR43156">
    <property type="entry name" value="STAGE II SPORULATION PROTEIN E-RELATED"/>
    <property type="match status" value="1"/>
</dbReference>
<name>K1YXX4_9BACT</name>
<keyword evidence="1" id="KW-0378">Hydrolase</keyword>
<dbReference type="Gene3D" id="3.60.40.10">
    <property type="entry name" value="PPM-type phosphatase domain"/>
    <property type="match status" value="1"/>
</dbReference>
<dbReference type="PANTHER" id="PTHR43156:SF2">
    <property type="entry name" value="STAGE II SPORULATION PROTEIN E"/>
    <property type="match status" value="1"/>
</dbReference>
<keyword evidence="2" id="KW-0175">Coiled coil</keyword>
<proteinExistence type="predicted"/>
<evidence type="ECO:0000256" key="1">
    <source>
        <dbReference type="ARBA" id="ARBA00022801"/>
    </source>
</evidence>
<feature type="domain" description="PPM-type phosphatase" evidence="3">
    <location>
        <begin position="286"/>
        <end position="508"/>
    </location>
</feature>
<gene>
    <name evidence="4" type="ORF">ACD_78C00114G0002</name>
</gene>
<dbReference type="InterPro" id="IPR001932">
    <property type="entry name" value="PPM-type_phosphatase-like_dom"/>
</dbReference>
<feature type="coiled-coil region" evidence="2">
    <location>
        <begin position="100"/>
        <end position="129"/>
    </location>
</feature>
<dbReference type="SUPFAM" id="SSF81606">
    <property type="entry name" value="PP2C-like"/>
    <property type="match status" value="1"/>
</dbReference>
<dbReference type="AlphaFoldDB" id="K1YXX4"/>
<dbReference type="Pfam" id="PF07228">
    <property type="entry name" value="SpoIIE"/>
    <property type="match status" value="1"/>
</dbReference>
<sequence>MFLQQIKKIFWWKESVSENITDFSDALDWIKTYRKARNYDTAIIASKEILLKNKTGVTYYEAVLKKLFVLEASNIDKVSQAAKEKRKKVDEILSLLYKRLNILEKIIGEVEEERTIAQEKEQKELQKERFGKSLKEIEGLMKKKDFSRALFFTKKLVADFPKDKLAIETLTRVQKLHDSQKTKEQKETEKREKLNTIFKEVGVETDELKNKKGVSPIKRLSLFFKQMRVKSLEKQEYVTRQRALKDIEKLLIRSGTIENVTENESNEELFSIMNSGLSKDISGFSLHGFDFYGKILGKDKIVGDTFGYAKDGNRSVFYIGDATGHGVQAGFTVALLSKLFFEFSKKVRVFQELFLTINNELKEKLKGRIFVTSIFFELDATNNKLSFAWAGHDPMFLYRKNSDTVEKIIPGWLALGVRLIKNTSSIKIRELIMENGDVLFGYTDGIIEMKDQNGLMYSLDKLQANFKDKAKKYGHAPERLYETILQEVNDFRATVPFQDDVSMFIFTRNTGKDLITNKAELQSLLKEMDVKKDVKDVNFKNKTRQQVIDDLKKERHARDLKIRLERLDRLYKMAEFTKLKQEVYLYFREWYVHDKMKFYLEKALENEQKAIIKKQDERLARKHSTLSDLYKKWEYELVVKEVIDVLFKNGKI</sequence>
<evidence type="ECO:0000259" key="3">
    <source>
        <dbReference type="SMART" id="SM00331"/>
    </source>
</evidence>
<organism evidence="4">
    <name type="scientific">uncultured bacterium</name>
    <name type="common">gcode 4</name>
    <dbReference type="NCBI Taxonomy" id="1234023"/>
    <lineage>
        <taxon>Bacteria</taxon>
        <taxon>environmental samples</taxon>
    </lineage>
</organism>
<dbReference type="InterPro" id="IPR036457">
    <property type="entry name" value="PPM-type-like_dom_sf"/>
</dbReference>
<evidence type="ECO:0000256" key="2">
    <source>
        <dbReference type="SAM" id="Coils"/>
    </source>
</evidence>
<dbReference type="EMBL" id="AMFJ01034114">
    <property type="protein sequence ID" value="EKD30239.1"/>
    <property type="molecule type" value="Genomic_DNA"/>
</dbReference>
<dbReference type="GO" id="GO:0016791">
    <property type="term" value="F:phosphatase activity"/>
    <property type="evidence" value="ECO:0007669"/>
    <property type="project" value="TreeGrafter"/>
</dbReference>
<dbReference type="SMART" id="SM00331">
    <property type="entry name" value="PP2C_SIG"/>
    <property type="match status" value="1"/>
</dbReference>
<reference evidence="4" key="1">
    <citation type="journal article" date="2012" name="Science">
        <title>Fermentation, hydrogen, and sulfur metabolism in multiple uncultivated bacterial phyla.</title>
        <authorList>
            <person name="Wrighton K.C."/>
            <person name="Thomas B.C."/>
            <person name="Sharon I."/>
            <person name="Miller C.S."/>
            <person name="Castelle C.J."/>
            <person name="VerBerkmoes N.C."/>
            <person name="Wilkins M.J."/>
            <person name="Hettich R.L."/>
            <person name="Lipton M.S."/>
            <person name="Williams K.H."/>
            <person name="Long P.E."/>
            <person name="Banfield J.F."/>
        </authorList>
    </citation>
    <scope>NUCLEOTIDE SEQUENCE [LARGE SCALE GENOMIC DNA]</scope>
</reference>